<dbReference type="EMBL" id="JAERRC010000022">
    <property type="protein sequence ID" value="MBL0705636.1"/>
    <property type="molecule type" value="Genomic_DNA"/>
</dbReference>
<keyword evidence="3" id="KW-1185">Reference proteome</keyword>
<dbReference type="Pfam" id="PF13845">
    <property type="entry name" value="Septum_form"/>
    <property type="match status" value="1"/>
</dbReference>
<proteinExistence type="predicted"/>
<organism evidence="2 3">
    <name type="scientific">Sinomonas cellulolyticus</name>
    <dbReference type="NCBI Taxonomy" id="2801916"/>
    <lineage>
        <taxon>Bacteria</taxon>
        <taxon>Bacillati</taxon>
        <taxon>Actinomycetota</taxon>
        <taxon>Actinomycetes</taxon>
        <taxon>Micrococcales</taxon>
        <taxon>Micrococcaceae</taxon>
        <taxon>Sinomonas</taxon>
    </lineage>
</organism>
<name>A0ABS1K1U3_9MICC</name>
<dbReference type="RefSeq" id="WP_189693947.1">
    <property type="nucleotide sequence ID" value="NZ_BNCM01000007.1"/>
</dbReference>
<evidence type="ECO:0000313" key="3">
    <source>
        <dbReference type="Proteomes" id="UP000639051"/>
    </source>
</evidence>
<dbReference type="Proteomes" id="UP000639051">
    <property type="component" value="Unassembled WGS sequence"/>
</dbReference>
<evidence type="ECO:0000313" key="2">
    <source>
        <dbReference type="EMBL" id="MBL0705636.1"/>
    </source>
</evidence>
<sequence length="140" mass="14664">MYLIAAIVAVGLIIWGIAALAGAGRKPAVDSTAYAKGDCFVDFDAAATSGTTVECSQPHSAQLVGVENAPAEEAYPGREALEQRAGQLCKAPDIKLPENTGNLKQSSAYPSQEGWASGDRRMDCYIVTTDGNTLTASFLH</sequence>
<reference evidence="2 3" key="1">
    <citation type="submission" date="2021-01" db="EMBL/GenBank/DDBJ databases">
        <title>Genome public.</title>
        <authorList>
            <person name="Liu C."/>
            <person name="Sun Q."/>
        </authorList>
    </citation>
    <scope>NUCLEOTIDE SEQUENCE [LARGE SCALE GENOMIC DNA]</scope>
    <source>
        <strain evidence="2 3">JC656</strain>
    </source>
</reference>
<dbReference type="InterPro" id="IPR026004">
    <property type="entry name" value="Septum_form"/>
</dbReference>
<evidence type="ECO:0000259" key="1">
    <source>
        <dbReference type="Pfam" id="PF13845"/>
    </source>
</evidence>
<feature type="domain" description="Septum formation-related" evidence="1">
    <location>
        <begin position="30"/>
        <end position="91"/>
    </location>
</feature>
<protein>
    <submittedName>
        <fullName evidence="2">Septum formation family protein</fullName>
    </submittedName>
</protein>
<comment type="caution">
    <text evidence="2">The sequence shown here is derived from an EMBL/GenBank/DDBJ whole genome shotgun (WGS) entry which is preliminary data.</text>
</comment>
<accession>A0ABS1K1U3</accession>
<gene>
    <name evidence="2" type="ORF">JJE72_08965</name>
</gene>